<sequence length="183" mass="20697">MKKRSDKGYEWWSNQLDQARKEYCNKRRYWQKTRKKGGVSEEKAKVDLQRTRAKYRRMMREAQMAHFRKIADMGNSDPWGEAYRTASGRVRPPSNVINAIKYAEGYTGSLEESARVLLGALSPDDDPSRDTAYHGLVRIEARFAPSGPEAPPLTRLELGGIIRALPHTAPGADGLSARIVQHV</sequence>
<accession>A0A4C2ADQ2</accession>
<organism evidence="1 2">
    <name type="scientific">Eumeta variegata</name>
    <name type="common">Bagworm moth</name>
    <name type="synonym">Eumeta japonica</name>
    <dbReference type="NCBI Taxonomy" id="151549"/>
    <lineage>
        <taxon>Eukaryota</taxon>
        <taxon>Metazoa</taxon>
        <taxon>Ecdysozoa</taxon>
        <taxon>Arthropoda</taxon>
        <taxon>Hexapoda</taxon>
        <taxon>Insecta</taxon>
        <taxon>Pterygota</taxon>
        <taxon>Neoptera</taxon>
        <taxon>Endopterygota</taxon>
        <taxon>Lepidoptera</taxon>
        <taxon>Glossata</taxon>
        <taxon>Ditrysia</taxon>
        <taxon>Tineoidea</taxon>
        <taxon>Psychidae</taxon>
        <taxon>Oiketicinae</taxon>
        <taxon>Eumeta</taxon>
    </lineage>
</organism>
<gene>
    <name evidence="1" type="ORF">EVAR_103842_1</name>
</gene>
<dbReference type="AlphaFoldDB" id="A0A4C2ADQ2"/>
<evidence type="ECO:0000313" key="1">
    <source>
        <dbReference type="EMBL" id="GBP97329.1"/>
    </source>
</evidence>
<dbReference type="EMBL" id="BGZK01002917">
    <property type="protein sequence ID" value="GBP97329.1"/>
    <property type="molecule type" value="Genomic_DNA"/>
</dbReference>
<comment type="caution">
    <text evidence="1">The sequence shown here is derived from an EMBL/GenBank/DDBJ whole genome shotgun (WGS) entry which is preliminary data.</text>
</comment>
<protein>
    <submittedName>
        <fullName evidence="1">Retrovirus-related Pol polyprotein from type-1 retrotransposable element R1</fullName>
    </submittedName>
</protein>
<dbReference type="Proteomes" id="UP000299102">
    <property type="component" value="Unassembled WGS sequence"/>
</dbReference>
<dbReference type="OrthoDB" id="411871at2759"/>
<keyword evidence="2" id="KW-1185">Reference proteome</keyword>
<reference evidence="1 2" key="1">
    <citation type="journal article" date="2019" name="Commun. Biol.">
        <title>The bagworm genome reveals a unique fibroin gene that provides high tensile strength.</title>
        <authorList>
            <person name="Kono N."/>
            <person name="Nakamura H."/>
            <person name="Ohtoshi R."/>
            <person name="Tomita M."/>
            <person name="Numata K."/>
            <person name="Arakawa K."/>
        </authorList>
    </citation>
    <scope>NUCLEOTIDE SEQUENCE [LARGE SCALE GENOMIC DNA]</scope>
</reference>
<evidence type="ECO:0000313" key="2">
    <source>
        <dbReference type="Proteomes" id="UP000299102"/>
    </source>
</evidence>
<name>A0A4C2ADQ2_EUMVA</name>
<proteinExistence type="predicted"/>